<dbReference type="EMBL" id="KL197779">
    <property type="protein sequence ID" value="KDQ49591.1"/>
    <property type="molecule type" value="Genomic_DNA"/>
</dbReference>
<evidence type="ECO:0000256" key="1">
    <source>
        <dbReference type="SAM" id="MobiDB-lite"/>
    </source>
</evidence>
<gene>
    <name evidence="2" type="ORF">JAAARDRAFT_212130</name>
</gene>
<proteinExistence type="predicted"/>
<dbReference type="AlphaFoldDB" id="A0A067PGI3"/>
<evidence type="ECO:0000313" key="3">
    <source>
        <dbReference type="Proteomes" id="UP000027265"/>
    </source>
</evidence>
<protein>
    <submittedName>
        <fullName evidence="2">Uncharacterized protein</fullName>
    </submittedName>
</protein>
<feature type="region of interest" description="Disordered" evidence="1">
    <location>
        <begin position="535"/>
        <end position="562"/>
    </location>
</feature>
<feature type="compositionally biased region" description="Polar residues" evidence="1">
    <location>
        <begin position="535"/>
        <end position="550"/>
    </location>
</feature>
<dbReference type="InParanoid" id="A0A067PGI3"/>
<keyword evidence="3" id="KW-1185">Reference proteome</keyword>
<evidence type="ECO:0000313" key="2">
    <source>
        <dbReference type="EMBL" id="KDQ49591.1"/>
    </source>
</evidence>
<accession>A0A067PGI3</accession>
<organism evidence="2 3">
    <name type="scientific">Jaapia argillacea MUCL 33604</name>
    <dbReference type="NCBI Taxonomy" id="933084"/>
    <lineage>
        <taxon>Eukaryota</taxon>
        <taxon>Fungi</taxon>
        <taxon>Dikarya</taxon>
        <taxon>Basidiomycota</taxon>
        <taxon>Agaricomycotina</taxon>
        <taxon>Agaricomycetes</taxon>
        <taxon>Agaricomycetidae</taxon>
        <taxon>Jaapiales</taxon>
        <taxon>Jaapiaceae</taxon>
        <taxon>Jaapia</taxon>
    </lineage>
</organism>
<feature type="region of interest" description="Disordered" evidence="1">
    <location>
        <begin position="746"/>
        <end position="768"/>
    </location>
</feature>
<name>A0A067PGI3_9AGAM</name>
<dbReference type="OrthoDB" id="2686862at2759"/>
<feature type="compositionally biased region" description="Polar residues" evidence="1">
    <location>
        <begin position="746"/>
        <end position="756"/>
    </location>
</feature>
<dbReference type="HOGENOM" id="CLU_018452_0_0_1"/>
<dbReference type="Proteomes" id="UP000027265">
    <property type="component" value="Unassembled WGS sequence"/>
</dbReference>
<sequence length="932" mass="104774">MDGYYYGSSSIDYALTNQYSVPPSSDLTNLSYAPIPALISNDDQKLLEELASYGPVRSYRLYCLWYVLTRFSHSRDHDWIPWTLIRILEGNDNDLNVWLWVDGDEKWMEEVMPQLCQSSVFLCWSWFDSWMKDQFRHDATSALRRRLQFTSSSSPHDQHAGGELSERQCLVQDVPDCVLRLAAICWMLCISNSVASREVEYGVRPTRTFKLADWHIYHPWFRSDPPHETFDQFYKQMDLWGHTCHHGMEDYLPRWYNVITLLSKKSQVGVLCLDRTDCPARDQPPSPLVNFPDDFKHQRAITSDKMLIDHQGLMHPDIIYGALLVNFDLWHKESFQYIAQRLAEIFTVQTWASCNEDLKKHLTIEPPDLRYLPWINSYPRAWRCSISESLHYSVGQIRESIGHLVSISTSTTSQTTQSRTLLGAVNWVAIEAFGCRRNVDILHDWFDSIEEIVDCFPGLPAIETTSAMASLYRQVKESRATCSKSHNAPIFDLYVSVMALLNKSEVPESLKECADHWGWKCVQCHVSTNWCSEDSSPTSSRGSSHDQQPVNAPPSLQPIAENPPSVVILSHDSVDSAFHAPEIRHESSLGGLFLLEWADSIIYQPTCSGGRENGAPQASAVAADEVDSILPIPPLRSSEQEDHDHLTDLYEHPTFAALPDLGLAVDGTSATTQLPVSSNPVQPESVNAVGTISALLRDPRLSFADRQALLNDVQRELIDVASSSNFFLSVPTADRLIIEHGRLSSETVPAGSSSEPMNEDPPLVGNDRAARNVPENKIIQGNMMLTMNGVAAAPSPRTGETTKAKKVNAIKLYLRTRLEEIGANPPGTGVPWSTLPQLVKKCGYKFVNWPKDVPVPIPSENKGIMGLRAKQINSLYRAVTRQDEARRLTFRPIGSGDPGEPSMQEEAERIGAGGEMLMMRVLTQENFIDSFR</sequence>
<reference evidence="3" key="1">
    <citation type="journal article" date="2014" name="Proc. Natl. Acad. Sci. U.S.A.">
        <title>Extensive sampling of basidiomycete genomes demonstrates inadequacy of the white-rot/brown-rot paradigm for wood decay fungi.</title>
        <authorList>
            <person name="Riley R."/>
            <person name="Salamov A.A."/>
            <person name="Brown D.W."/>
            <person name="Nagy L.G."/>
            <person name="Floudas D."/>
            <person name="Held B.W."/>
            <person name="Levasseur A."/>
            <person name="Lombard V."/>
            <person name="Morin E."/>
            <person name="Otillar R."/>
            <person name="Lindquist E.A."/>
            <person name="Sun H."/>
            <person name="LaButti K.M."/>
            <person name="Schmutz J."/>
            <person name="Jabbour D."/>
            <person name="Luo H."/>
            <person name="Baker S.E."/>
            <person name="Pisabarro A.G."/>
            <person name="Walton J.D."/>
            <person name="Blanchette R.A."/>
            <person name="Henrissat B."/>
            <person name="Martin F."/>
            <person name="Cullen D."/>
            <person name="Hibbett D.S."/>
            <person name="Grigoriev I.V."/>
        </authorList>
    </citation>
    <scope>NUCLEOTIDE SEQUENCE [LARGE SCALE GENOMIC DNA]</scope>
    <source>
        <strain evidence="3">MUCL 33604</strain>
    </source>
</reference>